<gene>
    <name evidence="7" type="ORF">METZ01_LOCUS32856</name>
</gene>
<proteinExistence type="inferred from homology"/>
<dbReference type="GO" id="GO:0006508">
    <property type="term" value="P:proteolysis"/>
    <property type="evidence" value="ECO:0007669"/>
    <property type="project" value="TreeGrafter"/>
</dbReference>
<dbReference type="SMART" id="SM01011">
    <property type="entry name" value="AMP_N"/>
    <property type="match status" value="1"/>
</dbReference>
<evidence type="ECO:0000256" key="5">
    <source>
        <dbReference type="ARBA" id="ARBA00023211"/>
    </source>
</evidence>
<dbReference type="SUPFAM" id="SSF55920">
    <property type="entry name" value="Creatinase/aminopeptidase"/>
    <property type="match status" value="1"/>
</dbReference>
<dbReference type="EMBL" id="UINC01001409">
    <property type="protein sequence ID" value="SUZ80002.1"/>
    <property type="molecule type" value="Genomic_DNA"/>
</dbReference>
<dbReference type="InterPro" id="IPR052433">
    <property type="entry name" value="X-Pro_dipept-like"/>
</dbReference>
<reference evidence="7" key="1">
    <citation type="submission" date="2018-05" db="EMBL/GenBank/DDBJ databases">
        <authorList>
            <person name="Lanie J.A."/>
            <person name="Ng W.-L."/>
            <person name="Kazmierczak K.M."/>
            <person name="Andrzejewski T.M."/>
            <person name="Davidsen T.M."/>
            <person name="Wayne K.J."/>
            <person name="Tettelin H."/>
            <person name="Glass J.I."/>
            <person name="Rusch D."/>
            <person name="Podicherti R."/>
            <person name="Tsui H.-C.T."/>
            <person name="Winkler M.E."/>
        </authorList>
    </citation>
    <scope>NUCLEOTIDE SEQUENCE</scope>
</reference>
<evidence type="ECO:0000256" key="3">
    <source>
        <dbReference type="ARBA" id="ARBA00022723"/>
    </source>
</evidence>
<dbReference type="GO" id="GO:0030145">
    <property type="term" value="F:manganese ion binding"/>
    <property type="evidence" value="ECO:0007669"/>
    <property type="project" value="InterPro"/>
</dbReference>
<organism evidence="7">
    <name type="scientific">marine metagenome</name>
    <dbReference type="NCBI Taxonomy" id="408172"/>
    <lineage>
        <taxon>unclassified sequences</taxon>
        <taxon>metagenomes</taxon>
        <taxon>ecological metagenomes</taxon>
    </lineage>
</organism>
<evidence type="ECO:0000256" key="2">
    <source>
        <dbReference type="ARBA" id="ARBA00008766"/>
    </source>
</evidence>
<dbReference type="CDD" id="cd01087">
    <property type="entry name" value="Prolidase"/>
    <property type="match status" value="1"/>
</dbReference>
<dbReference type="AlphaFoldDB" id="A0A381QKY5"/>
<dbReference type="InterPro" id="IPR001131">
    <property type="entry name" value="Peptidase_M24B_aminopep-P_CS"/>
</dbReference>
<keyword evidence="4" id="KW-0378">Hydrolase</keyword>
<keyword evidence="3" id="KW-0479">Metal-binding</keyword>
<dbReference type="SUPFAM" id="SSF53092">
    <property type="entry name" value="Creatinase/prolidase N-terminal domain"/>
    <property type="match status" value="1"/>
</dbReference>
<evidence type="ECO:0000259" key="6">
    <source>
        <dbReference type="SMART" id="SM01011"/>
    </source>
</evidence>
<dbReference type="PANTHER" id="PTHR43226">
    <property type="entry name" value="XAA-PRO AMINOPEPTIDASE 3"/>
    <property type="match status" value="1"/>
</dbReference>
<dbReference type="InterPro" id="IPR029149">
    <property type="entry name" value="Creatin/AminoP/Spt16_N"/>
</dbReference>
<dbReference type="InterPro" id="IPR036005">
    <property type="entry name" value="Creatinase/aminopeptidase-like"/>
</dbReference>
<evidence type="ECO:0000256" key="4">
    <source>
        <dbReference type="ARBA" id="ARBA00022801"/>
    </source>
</evidence>
<dbReference type="PANTHER" id="PTHR43226:SF4">
    <property type="entry name" value="XAA-PRO AMINOPEPTIDASE 3"/>
    <property type="match status" value="1"/>
</dbReference>
<comment type="similarity">
    <text evidence="2">Belongs to the peptidase M24B family.</text>
</comment>
<evidence type="ECO:0000313" key="7">
    <source>
        <dbReference type="EMBL" id="SUZ80002.1"/>
    </source>
</evidence>
<evidence type="ECO:0000256" key="1">
    <source>
        <dbReference type="ARBA" id="ARBA00001936"/>
    </source>
</evidence>
<protein>
    <recommendedName>
        <fullName evidence="6">Aminopeptidase P N-terminal domain-containing protein</fullName>
    </recommendedName>
</protein>
<dbReference type="Pfam" id="PF05195">
    <property type="entry name" value="AMP_N"/>
    <property type="match status" value="1"/>
</dbReference>
<dbReference type="Pfam" id="PF00557">
    <property type="entry name" value="Peptidase_M24"/>
    <property type="match status" value="1"/>
</dbReference>
<feature type="domain" description="Aminopeptidase P N-terminal" evidence="6">
    <location>
        <begin position="29"/>
        <end position="166"/>
    </location>
</feature>
<dbReference type="Gene3D" id="3.90.230.10">
    <property type="entry name" value="Creatinase/methionine aminopeptidase superfamily"/>
    <property type="match status" value="1"/>
</dbReference>
<sequence>MASKIKIFLILLIINNSFLLNSQQYNDDLGPDFHKKKRSEFREKMPNNSVAIFFTSPVMKRSNDTNFMYHQNPNFYYLTGWREPHGVLVIYSNQQEDKKGKYYEQLFIRERNEYREMWDGKRLGIEGARKMGFDRVHLRSAFIETELDFSNFDYVLHNELRDDVRDNTNDIYDLFDLQIKFEKLLSDSSNNKNDNELIDNKKLSINTKTLNDLMKSLRQTKDKEEIELLKKAVKISAFAQVEVMKAIHNEMTEREVQGIHEYIYRKYGAAHQGYNSIVGSGGNSCVLHYVTNDNNNIKDQLILMDVGAEYRGYTADVTRTIPVNGKFSNEQKEIYNLVYLAQEEGIRMSKVGNSFTDINRTSYKIISEGLISLGIINNVREASKYFPHGVSHHIGLDVHDPGDRILSENMVITVEPGIYIPSGSDCDPKWWNIGVRIEDDILITNDGPINLSSDAPRKIEVIEELMKQKSPLGEFRLPIIN</sequence>
<dbReference type="InterPro" id="IPR000994">
    <property type="entry name" value="Pept_M24"/>
</dbReference>
<keyword evidence="5" id="KW-0464">Manganese</keyword>
<accession>A0A381QKY5</accession>
<dbReference type="Gene3D" id="3.40.350.10">
    <property type="entry name" value="Creatinase/prolidase N-terminal domain"/>
    <property type="match status" value="1"/>
</dbReference>
<dbReference type="InterPro" id="IPR007865">
    <property type="entry name" value="Aminopep_P_N"/>
</dbReference>
<dbReference type="GO" id="GO:0070006">
    <property type="term" value="F:metalloaminopeptidase activity"/>
    <property type="evidence" value="ECO:0007669"/>
    <property type="project" value="InterPro"/>
</dbReference>
<comment type="cofactor">
    <cofactor evidence="1">
        <name>Mn(2+)</name>
        <dbReference type="ChEBI" id="CHEBI:29035"/>
    </cofactor>
</comment>
<dbReference type="PROSITE" id="PS00491">
    <property type="entry name" value="PROLINE_PEPTIDASE"/>
    <property type="match status" value="1"/>
</dbReference>
<name>A0A381QKY5_9ZZZZ</name>